<dbReference type="InterPro" id="IPR028587">
    <property type="entry name" value="AK2"/>
</dbReference>
<comment type="domain">
    <text evidence="5">Consists of three domains, a large central CORE domain and two small peripheral domains, NMPbind and LID, which undergo movements during catalysis. The LID domain closes over the site of phosphoryl transfer upon ATP binding. Assembling and dissambling the active center during each catalytic cycle provides an effective means to prevent ATP hydrolysis.</text>
</comment>
<name>A0ABN8RZE4_9CNID</name>
<feature type="region of interest" description="Disordered" evidence="6">
    <location>
        <begin position="1"/>
        <end position="24"/>
    </location>
</feature>
<dbReference type="PANTHER" id="PTHR23359">
    <property type="entry name" value="NUCLEOTIDE KINASE"/>
    <property type="match status" value="1"/>
</dbReference>
<keyword evidence="4 5" id="KW-0067">ATP-binding</keyword>
<dbReference type="InterPro" id="IPR000850">
    <property type="entry name" value="Adenylat/UMP-CMP_kin"/>
</dbReference>
<feature type="binding site" evidence="5">
    <location>
        <begin position="51"/>
        <end position="56"/>
    </location>
    <ligand>
        <name>ATP</name>
        <dbReference type="ChEBI" id="CHEBI:30616"/>
    </ligand>
</feature>
<dbReference type="InterPro" id="IPR007862">
    <property type="entry name" value="Adenylate_kinase_lid-dom"/>
</dbReference>
<feature type="binding site" evidence="5">
    <location>
        <position position="201"/>
    </location>
    <ligand>
        <name>ATP</name>
        <dbReference type="ChEBI" id="CHEBI:30616"/>
    </ligand>
</feature>
<dbReference type="PRINTS" id="PR00094">
    <property type="entry name" value="ADENYLTKNASE"/>
</dbReference>
<feature type="binding site" evidence="5">
    <location>
        <position position="245"/>
    </location>
    <ligand>
        <name>AMP</name>
        <dbReference type="ChEBI" id="CHEBI:456215"/>
    </ligand>
</feature>
<dbReference type="InterPro" id="IPR033690">
    <property type="entry name" value="Adenylat_kinase_CS"/>
</dbReference>
<keyword evidence="5" id="KW-0496">Mitochondrion</keyword>
<comment type="function">
    <text evidence="5">Catalyzes the reversible transfer of the terminal phosphate group between ATP and AMP. Plays an important role in cellular energy homeostasis and in adenine nucleotide metabolism. Adenylate kinase activity is critical for regulation of the phosphate utilization and the AMP de novo biosynthesis pathways.</text>
</comment>
<evidence type="ECO:0000259" key="7">
    <source>
        <dbReference type="Pfam" id="PF05191"/>
    </source>
</evidence>
<reference evidence="8 9" key="1">
    <citation type="submission" date="2022-05" db="EMBL/GenBank/DDBJ databases">
        <authorList>
            <consortium name="Genoscope - CEA"/>
            <person name="William W."/>
        </authorList>
    </citation>
    <scope>NUCLEOTIDE SEQUENCE [LARGE SCALE GENOMIC DNA]</scope>
</reference>
<proteinExistence type="inferred from homology"/>
<gene>
    <name evidence="8" type="ORF">PLOB_00030703</name>
</gene>
<feature type="binding site" evidence="5">
    <location>
        <position position="133"/>
    </location>
    <ligand>
        <name>AMP</name>
        <dbReference type="ChEBI" id="CHEBI:456215"/>
    </ligand>
</feature>
<keyword evidence="1 5" id="KW-0808">Transferase</keyword>
<keyword evidence="2 5" id="KW-0547">Nucleotide-binding</keyword>
<accession>A0ABN8RZE4</accession>
<dbReference type="Pfam" id="PF05191">
    <property type="entry name" value="ADK_lid"/>
    <property type="match status" value="1"/>
</dbReference>
<protein>
    <recommendedName>
        <fullName evidence="5">Adenylate kinase</fullName>
        <ecNumber evidence="5">2.7.4.3</ecNumber>
    </recommendedName>
    <alternativeName>
        <fullName evidence="5">ATP-AMP transphosphorylase</fullName>
    </alternativeName>
    <alternativeName>
        <fullName evidence="5">ATP:AMP phosphotransferase</fullName>
    </alternativeName>
    <alternativeName>
        <fullName evidence="5">Adenylate kinase cytosolic and mitochondrial</fullName>
    </alternativeName>
    <alternativeName>
        <fullName evidence="5">Adenylate monophosphate kinase</fullName>
    </alternativeName>
</protein>
<dbReference type="PROSITE" id="PS00113">
    <property type="entry name" value="ADENYLATE_KINASE"/>
    <property type="match status" value="1"/>
</dbReference>
<feature type="domain" description="Adenylate kinase active site lid" evidence="7">
    <location>
        <begin position="201"/>
        <end position="236"/>
    </location>
</feature>
<sequence>MAPPGDSKTFFKAEGGRGQTNPKDLEELVRKANKTSGDRTGVNGILLGPPGAGKGTQAPKLAEKYCVCHLATGDMLRAVVASGSALGKKVKQVMDSGQLVSDALVVELIDDNLNKPECANGFLLDGFPRTVVQAEKLDELLDKRKSNLDAVVEFGIDDSLLVRRITGSLVQITKHAEFYLNPLVYACEFTCLSSFRCSSLRLLHKPSGRTYHTEFNPPKKPMTDDVTGEPLIRRSDDNEATLKKRLEAYHKQTAPLVDYYKKRGLHSRIDAAESPDVVFKDVLREFEKAKERARKFFQ</sequence>
<feature type="binding site" evidence="5">
    <location>
        <begin position="98"/>
        <end position="100"/>
    </location>
    <ligand>
        <name>AMP</name>
        <dbReference type="ChEBI" id="CHEBI:456215"/>
    </ligand>
</feature>
<feature type="region of interest" description="NMPbind" evidence="5">
    <location>
        <begin position="71"/>
        <end position="100"/>
    </location>
</feature>
<comment type="subcellular location">
    <subcellularLocation>
        <location evidence="5">Cytoplasm</location>
        <location evidence="5">Cytosol</location>
    </subcellularLocation>
    <subcellularLocation>
        <location evidence="5">Mitochondrion intermembrane space</location>
    </subcellularLocation>
    <text evidence="5">Predominantly mitochondrial.</text>
</comment>
<feature type="binding site" evidence="5">
    <location>
        <begin position="126"/>
        <end position="129"/>
    </location>
    <ligand>
        <name>AMP</name>
        <dbReference type="ChEBI" id="CHEBI:456215"/>
    </ligand>
</feature>
<evidence type="ECO:0000256" key="4">
    <source>
        <dbReference type="ARBA" id="ARBA00022840"/>
    </source>
</evidence>
<dbReference type="NCBIfam" id="NF001381">
    <property type="entry name" value="PRK00279.1-3"/>
    <property type="match status" value="1"/>
</dbReference>
<evidence type="ECO:0000313" key="8">
    <source>
        <dbReference type="EMBL" id="CAH3184688.1"/>
    </source>
</evidence>
<dbReference type="HAMAP" id="MF_03168">
    <property type="entry name" value="Adenylate_kinase_AK2"/>
    <property type="match status" value="1"/>
</dbReference>
<dbReference type="HAMAP" id="MF_00235">
    <property type="entry name" value="Adenylate_kinase_Adk"/>
    <property type="match status" value="1"/>
</dbReference>
<evidence type="ECO:0000256" key="6">
    <source>
        <dbReference type="SAM" id="MobiDB-lite"/>
    </source>
</evidence>
<evidence type="ECO:0000256" key="1">
    <source>
        <dbReference type="ARBA" id="ARBA00022679"/>
    </source>
</evidence>
<organism evidence="8 9">
    <name type="scientific">Porites lobata</name>
    <dbReference type="NCBI Taxonomy" id="104759"/>
    <lineage>
        <taxon>Eukaryota</taxon>
        <taxon>Metazoa</taxon>
        <taxon>Cnidaria</taxon>
        <taxon>Anthozoa</taxon>
        <taxon>Hexacorallia</taxon>
        <taxon>Scleractinia</taxon>
        <taxon>Fungiina</taxon>
        <taxon>Poritidae</taxon>
        <taxon>Porites</taxon>
    </lineage>
</organism>
<comment type="subunit">
    <text evidence="5">Monomer.</text>
</comment>
<evidence type="ECO:0000256" key="3">
    <source>
        <dbReference type="ARBA" id="ARBA00022777"/>
    </source>
</evidence>
<dbReference type="CDD" id="cd01428">
    <property type="entry name" value="ADK"/>
    <property type="match status" value="1"/>
</dbReference>
<feature type="binding site" evidence="5">
    <location>
        <position position="273"/>
    </location>
    <ligand>
        <name>ATP</name>
        <dbReference type="ChEBI" id="CHEBI:30616"/>
    </ligand>
</feature>
<dbReference type="InterPro" id="IPR027417">
    <property type="entry name" value="P-loop_NTPase"/>
</dbReference>
<feature type="region of interest" description="LID" evidence="5">
    <location>
        <begin position="200"/>
        <end position="237"/>
    </location>
</feature>
<evidence type="ECO:0000256" key="5">
    <source>
        <dbReference type="HAMAP-Rule" id="MF_03168"/>
    </source>
</evidence>
<dbReference type="EMBL" id="CALNXK010000396">
    <property type="protein sequence ID" value="CAH3184688.1"/>
    <property type="molecule type" value="Genomic_DNA"/>
</dbReference>
<keyword evidence="3 5" id="KW-0418">Kinase</keyword>
<feature type="binding site" evidence="5">
    <location>
        <position position="72"/>
    </location>
    <ligand>
        <name>AMP</name>
        <dbReference type="ChEBI" id="CHEBI:456215"/>
    </ligand>
</feature>
<keyword evidence="9" id="KW-1185">Reference proteome</keyword>
<evidence type="ECO:0000256" key="2">
    <source>
        <dbReference type="ARBA" id="ARBA00022741"/>
    </source>
</evidence>
<dbReference type="EC" id="2.7.4.3" evidence="5"/>
<dbReference type="SUPFAM" id="SSF52540">
    <property type="entry name" value="P-loop containing nucleoside triphosphate hydrolases"/>
    <property type="match status" value="1"/>
</dbReference>
<feature type="binding site" evidence="5">
    <location>
        <position position="77"/>
    </location>
    <ligand>
        <name>AMP</name>
        <dbReference type="ChEBI" id="CHEBI:456215"/>
    </ligand>
</feature>
<comment type="catalytic activity">
    <reaction evidence="5">
        <text>AMP + ATP = 2 ADP</text>
        <dbReference type="Rhea" id="RHEA:12973"/>
        <dbReference type="ChEBI" id="CHEBI:30616"/>
        <dbReference type="ChEBI" id="CHEBI:456215"/>
        <dbReference type="ChEBI" id="CHEBI:456216"/>
        <dbReference type="EC" id="2.7.4.3"/>
    </reaction>
</comment>
<dbReference type="Pfam" id="PF00406">
    <property type="entry name" value="ADK"/>
    <property type="match status" value="1"/>
</dbReference>
<feature type="binding site" evidence="5">
    <location>
        <position position="234"/>
    </location>
    <ligand>
        <name>AMP</name>
        <dbReference type="ChEBI" id="CHEBI:456215"/>
    </ligand>
</feature>
<comment type="caution">
    <text evidence="8">The sequence shown here is derived from an EMBL/GenBank/DDBJ whole genome shotgun (WGS) entry which is preliminary data.</text>
</comment>
<feature type="binding site" evidence="5">
    <location>
        <begin position="210"/>
        <end position="211"/>
    </location>
    <ligand>
        <name>ATP</name>
        <dbReference type="ChEBI" id="CHEBI:30616"/>
    </ligand>
</feature>
<keyword evidence="5" id="KW-0963">Cytoplasm</keyword>
<evidence type="ECO:0000313" key="9">
    <source>
        <dbReference type="Proteomes" id="UP001159405"/>
    </source>
</evidence>
<comment type="similarity">
    <text evidence="5">Belongs to the adenylate kinase family. AK2 subfamily.</text>
</comment>
<dbReference type="Proteomes" id="UP001159405">
    <property type="component" value="Unassembled WGS sequence"/>
</dbReference>
<dbReference type="Gene3D" id="3.40.50.300">
    <property type="entry name" value="P-loop containing nucleotide triphosphate hydrolases"/>
    <property type="match status" value="1"/>
</dbReference>